<dbReference type="InterPro" id="IPR036610">
    <property type="entry name" value="PEBP-like_sf"/>
</dbReference>
<dbReference type="Pfam" id="PF01161">
    <property type="entry name" value="PBP"/>
    <property type="match status" value="1"/>
</dbReference>
<accession>A0A3S5B369</accession>
<dbReference type="EMBL" id="LR134533">
    <property type="protein sequence ID" value="VEJ50133.1"/>
    <property type="molecule type" value="Genomic_DNA"/>
</dbReference>
<sequence length="160" mass="17370">MSFILTSPEFKDGDLLDVSYQADKENQSPALNWTEPPAGTKSFAVAMHDPDAPTGGAGWWHWFAVGIPASFRGLERNAGKVGGGNLPEGVRQLPNDCSDLGYMGCYPPVGDPPHRYIFTVYALDCEMPEIPENATTGMAGFVIHSHVLGKAQLTARYQRT</sequence>
<name>A0A3S5B369_9NEIS</name>
<proteinExistence type="predicted"/>
<reference evidence="1 2" key="1">
    <citation type="submission" date="2018-12" db="EMBL/GenBank/DDBJ databases">
        <authorList>
            <consortium name="Pathogen Informatics"/>
        </authorList>
    </citation>
    <scope>NUCLEOTIDE SEQUENCE [LARGE SCALE GENOMIC DNA]</scope>
    <source>
        <strain evidence="1 2">NCTC12742</strain>
    </source>
</reference>
<dbReference type="CDD" id="cd00865">
    <property type="entry name" value="PEBP_bact_arch"/>
    <property type="match status" value="1"/>
</dbReference>
<dbReference type="OrthoDB" id="9797506at2"/>
<dbReference type="Proteomes" id="UP000272771">
    <property type="component" value="Chromosome"/>
</dbReference>
<dbReference type="PANTHER" id="PTHR30289:SF1">
    <property type="entry name" value="PEBP (PHOSPHATIDYLETHANOLAMINE-BINDING PROTEIN) FAMILY PROTEIN"/>
    <property type="match status" value="1"/>
</dbReference>
<evidence type="ECO:0000313" key="2">
    <source>
        <dbReference type="Proteomes" id="UP000272771"/>
    </source>
</evidence>
<dbReference type="STRING" id="28091.SAMEA3174300_01156"/>
<evidence type="ECO:0000313" key="1">
    <source>
        <dbReference type="EMBL" id="VEJ50133.1"/>
    </source>
</evidence>
<dbReference type="Gene3D" id="3.90.280.10">
    <property type="entry name" value="PEBP-like"/>
    <property type="match status" value="1"/>
</dbReference>
<organism evidence="1 2">
    <name type="scientific">Neisseria weaveri</name>
    <dbReference type="NCBI Taxonomy" id="28091"/>
    <lineage>
        <taxon>Bacteria</taxon>
        <taxon>Pseudomonadati</taxon>
        <taxon>Pseudomonadota</taxon>
        <taxon>Betaproteobacteria</taxon>
        <taxon>Neisseriales</taxon>
        <taxon>Neisseriaceae</taxon>
        <taxon>Neisseria</taxon>
    </lineage>
</organism>
<protein>
    <submittedName>
        <fullName evidence="1">Hypothetical outer membrane protein</fullName>
    </submittedName>
</protein>
<dbReference type="SUPFAM" id="SSF49777">
    <property type="entry name" value="PEBP-like"/>
    <property type="match status" value="1"/>
</dbReference>
<dbReference type="PANTHER" id="PTHR30289">
    <property type="entry name" value="UNCHARACTERIZED PROTEIN YBCL-RELATED"/>
    <property type="match status" value="1"/>
</dbReference>
<keyword evidence="2" id="KW-1185">Reference proteome</keyword>
<dbReference type="InterPro" id="IPR005247">
    <property type="entry name" value="YbhB_YbcL/LppC-like"/>
</dbReference>
<dbReference type="NCBIfam" id="TIGR00481">
    <property type="entry name" value="YbhB/YbcL family Raf kinase inhibitor-like protein"/>
    <property type="match status" value="1"/>
</dbReference>
<dbReference type="RefSeq" id="WP_004282910.1">
    <property type="nucleotide sequence ID" value="NZ_CAUJRG010000004.1"/>
</dbReference>
<dbReference type="InterPro" id="IPR008914">
    <property type="entry name" value="PEBP"/>
</dbReference>
<dbReference type="AlphaFoldDB" id="A0A3S5B369"/>
<gene>
    <name evidence="1" type="primary">ybhB</name>
    <name evidence="1" type="ORF">NCTC12742_00534</name>
</gene>